<keyword evidence="2" id="KW-1185">Reference proteome</keyword>
<protein>
    <submittedName>
        <fullName evidence="1">Uncharacterized protein</fullName>
    </submittedName>
</protein>
<dbReference type="Proteomes" id="UP000565455">
    <property type="component" value="Unassembled WGS sequence"/>
</dbReference>
<gene>
    <name evidence="1" type="ORF">GGQ91_002521</name>
</gene>
<evidence type="ECO:0000313" key="2">
    <source>
        <dbReference type="Proteomes" id="UP000565455"/>
    </source>
</evidence>
<accession>A0ABR6DAL6</accession>
<proteinExistence type="predicted"/>
<reference evidence="1 2" key="1">
    <citation type="submission" date="2020-08" db="EMBL/GenBank/DDBJ databases">
        <title>Genomic Encyclopedia of Type Strains, Phase IV (KMG-IV): sequencing the most valuable type-strain genomes for metagenomic binning, comparative biology and taxonomic classification.</title>
        <authorList>
            <person name="Goeker M."/>
        </authorList>
    </citation>
    <scope>NUCLEOTIDE SEQUENCE [LARGE SCALE GENOMIC DNA]</scope>
    <source>
        <strain evidence="1 2">DSM 5686</strain>
    </source>
</reference>
<dbReference type="RefSeq" id="WP_182592066.1">
    <property type="nucleotide sequence ID" value="NZ_JACJIM010000003.1"/>
</dbReference>
<name>A0ABR6DAL6_9HYPH</name>
<comment type="caution">
    <text evidence="1">The sequence shown here is derived from an EMBL/GenBank/DDBJ whole genome shotgun (WGS) entry which is preliminary data.</text>
</comment>
<dbReference type="GeneID" id="96604220"/>
<sequence length="497" mass="53195">MKISFGAWAPDVASNDASVAAVARNVFPRPDGYGPVPAPNPVTQPLPEECRGSIAVQAPDGSWVAFAGTTTKLYRLSPVTNAWDDVTGSTPYLVPEGDYWSFALYGTRLFAVHLGAVPQVIDIATGTKFADLVAADPANPPPKARFVTVVSEFLFLGSLLSDPTAIQWSGIGDPTFWTPGVQDSDVQIFPDGGHVTGLVGGESLLVFQDRAIQQMVFAPGSSAVFQRSKLEDDRGAVAPWSVVKIGPTIFFLDRDGVYAFAAGTSVPIGKNRVNGWIQALRDPTFAHTAVAVGDPTGSRVLFAMKSTRVSDPTLLDLVLVYDSVQDRWTQLDLVLRHWLRAETAPVSIDSINEDIDAGTSPYNFAGGLSLDSALFSGGVPLIGVWGTDNRLALLEGPSMEALIATPDAMLSRPRRTYARGVRVDTDADAWFAQVGTRESLGVSVPVRFRAESPPNRERIACCHASGRYHRVQVRIPAGDAWTYATAIEPDAVPEGSA</sequence>
<dbReference type="EMBL" id="JACJIM010000003">
    <property type="protein sequence ID" value="MBA9063133.1"/>
    <property type="molecule type" value="Genomic_DNA"/>
</dbReference>
<organism evidence="1 2">
    <name type="scientific">Methylobacterium fujisawaense</name>
    <dbReference type="NCBI Taxonomy" id="107400"/>
    <lineage>
        <taxon>Bacteria</taxon>
        <taxon>Pseudomonadati</taxon>
        <taxon>Pseudomonadota</taxon>
        <taxon>Alphaproteobacteria</taxon>
        <taxon>Hyphomicrobiales</taxon>
        <taxon>Methylobacteriaceae</taxon>
        <taxon>Methylobacterium</taxon>
    </lineage>
</organism>
<evidence type="ECO:0000313" key="1">
    <source>
        <dbReference type="EMBL" id="MBA9063133.1"/>
    </source>
</evidence>